<evidence type="ECO:0000313" key="4">
    <source>
        <dbReference type="Proteomes" id="UP001575652"/>
    </source>
</evidence>
<dbReference type="PANTHER" id="PTHR10948:SF23">
    <property type="entry name" value="TRANSPOSASE INSI FOR INSERTION SEQUENCE ELEMENT IS30A-RELATED"/>
    <property type="match status" value="1"/>
</dbReference>
<dbReference type="InterPro" id="IPR051917">
    <property type="entry name" value="Transposase-Integrase"/>
</dbReference>
<feature type="compositionally biased region" description="Basic and acidic residues" evidence="1">
    <location>
        <begin position="112"/>
        <end position="121"/>
    </location>
</feature>
<dbReference type="EMBL" id="JBHDLJ010000003">
    <property type="protein sequence ID" value="MFB0833952.1"/>
    <property type="molecule type" value="Genomic_DNA"/>
</dbReference>
<accession>A0ABV4UK39</accession>
<protein>
    <submittedName>
        <fullName evidence="3">Helix-turn-helix domain-containing protein</fullName>
    </submittedName>
</protein>
<dbReference type="Proteomes" id="UP001575652">
    <property type="component" value="Unassembled WGS sequence"/>
</dbReference>
<feature type="region of interest" description="Disordered" evidence="1">
    <location>
        <begin position="107"/>
        <end position="149"/>
    </location>
</feature>
<feature type="domain" description="Transposase IS30-like HTH" evidence="2">
    <location>
        <begin position="78"/>
        <end position="117"/>
    </location>
</feature>
<evidence type="ECO:0000256" key="1">
    <source>
        <dbReference type="SAM" id="MobiDB-lite"/>
    </source>
</evidence>
<comment type="caution">
    <text evidence="3">The sequence shown here is derived from an EMBL/GenBank/DDBJ whole genome shotgun (WGS) entry which is preliminary data.</text>
</comment>
<gene>
    <name evidence="3" type="ORF">ACETWP_05060</name>
</gene>
<sequence>MQTANDTGCLSKERCVRSYHQLMKQGMGNSEACRIVGISRNSGIQRPHSRTVVQESGDIKRYAPISRQKPAVVSAGFLSESERITIADLLQTRRSIRAIAMELARNPSTVSREIRRNDHESSGNYRPRTGQRNAERRRSRTRTGRMAGNLELKEFVREQLKQRWSPRQISTVAPTSWGNRKSTLCLIRNSRRYTGRRPGAFRGSGHFPVRRTDGS</sequence>
<proteinExistence type="predicted"/>
<dbReference type="InterPro" id="IPR025246">
    <property type="entry name" value="IS30-like_HTH"/>
</dbReference>
<dbReference type="PANTHER" id="PTHR10948">
    <property type="entry name" value="TRANSPOSASE"/>
    <property type="match status" value="1"/>
</dbReference>
<name>A0ABV4UK39_9MICC</name>
<evidence type="ECO:0000313" key="3">
    <source>
        <dbReference type="EMBL" id="MFB0833952.1"/>
    </source>
</evidence>
<feature type="region of interest" description="Disordered" evidence="1">
    <location>
        <begin position="196"/>
        <end position="215"/>
    </location>
</feature>
<organism evidence="3 4">
    <name type="scientific">Arthrobacter halodurans</name>
    <dbReference type="NCBI Taxonomy" id="516699"/>
    <lineage>
        <taxon>Bacteria</taxon>
        <taxon>Bacillati</taxon>
        <taxon>Actinomycetota</taxon>
        <taxon>Actinomycetes</taxon>
        <taxon>Micrococcales</taxon>
        <taxon>Micrococcaceae</taxon>
        <taxon>Arthrobacter</taxon>
    </lineage>
</organism>
<dbReference type="Pfam" id="PF13936">
    <property type="entry name" value="HTH_38"/>
    <property type="match status" value="1"/>
</dbReference>
<evidence type="ECO:0000259" key="2">
    <source>
        <dbReference type="Pfam" id="PF13936"/>
    </source>
</evidence>
<dbReference type="RefSeq" id="WP_373971320.1">
    <property type="nucleotide sequence ID" value="NZ_JBHDLJ010000003.1"/>
</dbReference>
<keyword evidence="4" id="KW-1185">Reference proteome</keyword>
<reference evidence="3 4" key="1">
    <citation type="submission" date="2024-09" db="EMBL/GenBank/DDBJ databases">
        <authorList>
            <person name="Salinas-Garcia M.A."/>
            <person name="Prieme A."/>
        </authorList>
    </citation>
    <scope>NUCLEOTIDE SEQUENCE [LARGE SCALE GENOMIC DNA]</scope>
    <source>
        <strain evidence="3 4">DSM 21081</strain>
    </source>
</reference>